<reference evidence="1" key="1">
    <citation type="submission" date="2020-10" db="EMBL/GenBank/DDBJ databases">
        <authorList>
            <person name="Hahn C.J."/>
            <person name="Laso-Perez R."/>
            <person name="Vulcano F."/>
            <person name="Vaziourakis K.-M."/>
            <person name="Stokke R."/>
            <person name="Steen I.H."/>
            <person name="Teske A."/>
            <person name="Boetius A."/>
            <person name="Liebeke M."/>
            <person name="Amann R."/>
            <person name="Knittel K."/>
        </authorList>
    </citation>
    <scope>NUCLEOTIDE SEQUENCE</scope>
    <source>
        <strain evidence="1">Gfbio:e3339647-f889-4370-9287-4fb5cb688e4c:AG392M11_GoMArc1</strain>
    </source>
</reference>
<accession>A0A811T8H4</accession>
<organism evidence="1 2">
    <name type="scientific">Candidatus Argoarchaeum ethanivorans</name>
    <dbReference type="NCBI Taxonomy" id="2608793"/>
    <lineage>
        <taxon>Archaea</taxon>
        <taxon>Methanobacteriati</taxon>
        <taxon>Methanobacteriota</taxon>
        <taxon>Stenosarchaea group</taxon>
        <taxon>Methanomicrobia</taxon>
        <taxon>Methanosarcinales</taxon>
        <taxon>Methanosarcinales incertae sedis</taxon>
        <taxon>GOM Arc I cluster</taxon>
        <taxon>Candidatus Argoarchaeum</taxon>
    </lineage>
</organism>
<evidence type="ECO:0000313" key="1">
    <source>
        <dbReference type="EMBL" id="CAD6491952.1"/>
    </source>
</evidence>
<dbReference type="EMBL" id="CAJHIQ010000007">
    <property type="protein sequence ID" value="CAD6491952.1"/>
    <property type="molecule type" value="Genomic_DNA"/>
</dbReference>
<protein>
    <submittedName>
        <fullName evidence="1">Uncharacterized protein</fullName>
    </submittedName>
</protein>
<proteinExistence type="predicted"/>
<gene>
    <name evidence="1" type="ORF">DIAAKJNI_00180</name>
</gene>
<evidence type="ECO:0000313" key="2">
    <source>
        <dbReference type="Proteomes" id="UP000639006"/>
    </source>
</evidence>
<dbReference type="Proteomes" id="UP000639006">
    <property type="component" value="Unassembled WGS sequence"/>
</dbReference>
<comment type="caution">
    <text evidence="1">The sequence shown here is derived from an EMBL/GenBank/DDBJ whole genome shotgun (WGS) entry which is preliminary data.</text>
</comment>
<dbReference type="AlphaFoldDB" id="A0A811T8H4"/>
<sequence length="81" mass="9653">MSKGKMNKEEAKQKVRELAQRFQYNLDVYKKSAYNETRARQEFINPFFEALGWDVENKQGHAEQYKDVVHEDAIKVVESER</sequence>
<name>A0A811T8H4_9EURY</name>